<dbReference type="AlphaFoldDB" id="A0A0R0LVJ3"/>
<dbReference type="VEuPathDB" id="MicrosporidiaDB:M153_8950003783"/>
<evidence type="ECO:0000313" key="10">
    <source>
        <dbReference type="EMBL" id="KRH93420.1"/>
    </source>
</evidence>
<dbReference type="EMBL" id="LGUB01000343">
    <property type="protein sequence ID" value="KRH93420.1"/>
    <property type="molecule type" value="Genomic_DNA"/>
</dbReference>
<evidence type="ECO:0000256" key="7">
    <source>
        <dbReference type="ARBA" id="ARBA00038938"/>
    </source>
</evidence>
<organism evidence="10 11">
    <name type="scientific">Pseudoloma neurophilia</name>
    <dbReference type="NCBI Taxonomy" id="146866"/>
    <lineage>
        <taxon>Eukaryota</taxon>
        <taxon>Fungi</taxon>
        <taxon>Fungi incertae sedis</taxon>
        <taxon>Microsporidia</taxon>
        <taxon>Pseudoloma</taxon>
    </lineage>
</organism>
<evidence type="ECO:0000259" key="9">
    <source>
        <dbReference type="PROSITE" id="PS51747"/>
    </source>
</evidence>
<name>A0A0R0LVJ3_9MICR</name>
<comment type="cofactor">
    <cofactor evidence="1">
        <name>Zn(2+)</name>
        <dbReference type="ChEBI" id="CHEBI:29105"/>
    </cofactor>
</comment>
<dbReference type="EC" id="3.5.4.12" evidence="7"/>
<dbReference type="PROSITE" id="PS00903">
    <property type="entry name" value="CYT_DCMP_DEAMINASES_1"/>
    <property type="match status" value="1"/>
</dbReference>
<evidence type="ECO:0000256" key="1">
    <source>
        <dbReference type="ARBA" id="ARBA00001947"/>
    </source>
</evidence>
<dbReference type="PROSITE" id="PS51747">
    <property type="entry name" value="CYT_DCMP_DEAMINASES_2"/>
    <property type="match status" value="1"/>
</dbReference>
<reference evidence="10 11" key="1">
    <citation type="submission" date="2015-07" db="EMBL/GenBank/DDBJ databases">
        <title>The genome of Pseudoloma neurophilia, a relevant intracellular parasite of the zebrafish.</title>
        <authorList>
            <person name="Ndikumana S."/>
            <person name="Pelin A."/>
            <person name="Sanders J."/>
            <person name="Corradi N."/>
        </authorList>
    </citation>
    <scope>NUCLEOTIDE SEQUENCE [LARGE SCALE GENOMIC DNA]</scope>
    <source>
        <strain evidence="10 11">MK1</strain>
    </source>
</reference>
<keyword evidence="6" id="KW-0862">Zinc</keyword>
<dbReference type="CDD" id="cd01286">
    <property type="entry name" value="deoxycytidylate_deaminase"/>
    <property type="match status" value="1"/>
</dbReference>
<accession>A0A0R0LVJ3</accession>
<dbReference type="OrthoDB" id="6710946at2759"/>
<dbReference type="Proteomes" id="UP000051530">
    <property type="component" value="Unassembled WGS sequence"/>
</dbReference>
<evidence type="ECO:0000256" key="2">
    <source>
        <dbReference type="ARBA" id="ARBA00006576"/>
    </source>
</evidence>
<dbReference type="GO" id="GO:0006226">
    <property type="term" value="P:dUMP biosynthetic process"/>
    <property type="evidence" value="ECO:0007669"/>
    <property type="project" value="EnsemblFungi"/>
</dbReference>
<dbReference type="InterPro" id="IPR002125">
    <property type="entry name" value="CMP_dCMP_dom"/>
</dbReference>
<evidence type="ECO:0000256" key="8">
    <source>
        <dbReference type="ARBA" id="ARBA00041763"/>
    </source>
</evidence>
<dbReference type="InterPro" id="IPR035105">
    <property type="entry name" value="Deoxycytidylate_deaminase_dom"/>
</dbReference>
<evidence type="ECO:0000256" key="6">
    <source>
        <dbReference type="ARBA" id="ARBA00022833"/>
    </source>
</evidence>
<dbReference type="Gene3D" id="3.40.140.10">
    <property type="entry name" value="Cytidine Deaminase, domain 2"/>
    <property type="match status" value="1"/>
</dbReference>
<comment type="similarity">
    <text evidence="2">Belongs to the cytidine and deoxycytidylate deaminase family.</text>
</comment>
<dbReference type="SUPFAM" id="SSF53927">
    <property type="entry name" value="Cytidine deaminase-like"/>
    <property type="match status" value="1"/>
</dbReference>
<dbReference type="PANTHER" id="PTHR11086">
    <property type="entry name" value="DEOXYCYTIDYLATE DEAMINASE-RELATED"/>
    <property type="match status" value="1"/>
</dbReference>
<evidence type="ECO:0000256" key="3">
    <source>
        <dbReference type="ARBA" id="ARBA00022723"/>
    </source>
</evidence>
<keyword evidence="4" id="KW-0545">Nucleotide biosynthesis</keyword>
<sequence length="264" mass="30071">MIILIYTGEDVTSELVQNVVCEKFGSTVLKEDESVKDDFLINKKGVMILSNLSEWNHYKKFTTILLVVFPEKPTSQFYQDIVNLNKFSYKIRYLNGLENIQEQVNNLNLNSRPSWKQYFMDLAVIASYRSSCKKRNVGALIVKDRRIISTGFNGTPVGTVNCIDGGCIRCNSDSKIGEGLDLCFCLHAEESAILGQPKELTTGATMYISLFPCGLCIKKIIQARIKKIIFKEFYCKNDEKLLKIFEAANIKVKRFEPGKKKNKF</sequence>
<evidence type="ECO:0000256" key="5">
    <source>
        <dbReference type="ARBA" id="ARBA00022801"/>
    </source>
</evidence>
<dbReference type="GO" id="GO:0006231">
    <property type="term" value="P:dTMP biosynthetic process"/>
    <property type="evidence" value="ECO:0007669"/>
    <property type="project" value="EnsemblFungi"/>
</dbReference>
<keyword evidence="3" id="KW-0479">Metal-binding</keyword>
<keyword evidence="5" id="KW-0378">Hydrolase</keyword>
<dbReference type="InterPro" id="IPR016193">
    <property type="entry name" value="Cytidine_deaminase-like"/>
</dbReference>
<dbReference type="GO" id="GO:0004132">
    <property type="term" value="F:dCMP deaminase activity"/>
    <property type="evidence" value="ECO:0007669"/>
    <property type="project" value="UniProtKB-EC"/>
</dbReference>
<comment type="caution">
    <text evidence="10">The sequence shown here is derived from an EMBL/GenBank/DDBJ whole genome shotgun (WGS) entry which is preliminary data.</text>
</comment>
<feature type="domain" description="CMP/dCMP-type deaminase" evidence="9">
    <location>
        <begin position="114"/>
        <end position="244"/>
    </location>
</feature>
<proteinExistence type="inferred from homology"/>
<dbReference type="GO" id="GO:0005737">
    <property type="term" value="C:cytoplasm"/>
    <property type="evidence" value="ECO:0007669"/>
    <property type="project" value="TreeGrafter"/>
</dbReference>
<dbReference type="PANTHER" id="PTHR11086:SF18">
    <property type="entry name" value="DEOXYCYTIDYLATE DEAMINASE"/>
    <property type="match status" value="1"/>
</dbReference>
<gene>
    <name evidence="10" type="ORF">M153_8950003783</name>
</gene>
<dbReference type="GO" id="GO:0008270">
    <property type="term" value="F:zinc ion binding"/>
    <property type="evidence" value="ECO:0007669"/>
    <property type="project" value="InterPro"/>
</dbReference>
<protein>
    <recommendedName>
        <fullName evidence="8">dCMP deaminase</fullName>
        <ecNumber evidence="7">3.5.4.12</ecNumber>
    </recommendedName>
    <alternativeName>
        <fullName evidence="8">dCMP deaminase</fullName>
    </alternativeName>
</protein>
<evidence type="ECO:0000256" key="4">
    <source>
        <dbReference type="ARBA" id="ARBA00022727"/>
    </source>
</evidence>
<dbReference type="InterPro" id="IPR016192">
    <property type="entry name" value="APOBEC/CMP_deaminase_Zn-bd"/>
</dbReference>
<dbReference type="InterPro" id="IPR015517">
    <property type="entry name" value="dCMP_deaminase-rel"/>
</dbReference>
<evidence type="ECO:0000313" key="11">
    <source>
        <dbReference type="Proteomes" id="UP000051530"/>
    </source>
</evidence>
<dbReference type="Pfam" id="PF00383">
    <property type="entry name" value="dCMP_cyt_deam_1"/>
    <property type="match status" value="1"/>
</dbReference>
<keyword evidence="11" id="KW-1185">Reference proteome</keyword>